<evidence type="ECO:0000256" key="1">
    <source>
        <dbReference type="ARBA" id="ARBA00004953"/>
    </source>
</evidence>
<dbReference type="EMBL" id="BAJS01000002">
    <property type="protein sequence ID" value="GAK35396.1"/>
    <property type="molecule type" value="Genomic_DNA"/>
</dbReference>
<keyword evidence="3 7" id="KW-0489">Methyltransferase</keyword>
<dbReference type="CDD" id="cd11644">
    <property type="entry name" value="Precorrin-6Y-MT"/>
    <property type="match status" value="1"/>
</dbReference>
<evidence type="ECO:0000313" key="8">
    <source>
        <dbReference type="Proteomes" id="UP000027601"/>
    </source>
</evidence>
<dbReference type="eggNOG" id="COG2242">
    <property type="taxonomic scope" value="Bacteria"/>
</dbReference>
<keyword evidence="8" id="KW-1185">Reference proteome</keyword>
<dbReference type="InterPro" id="IPR035996">
    <property type="entry name" value="4pyrrol_Methylase_sf"/>
</dbReference>
<dbReference type="PANTHER" id="PTHR43182:SF1">
    <property type="entry name" value="COBALT-PRECORRIN-7 C(5)-METHYLTRANSFERASE"/>
    <property type="match status" value="1"/>
</dbReference>
<dbReference type="InterPro" id="IPR029063">
    <property type="entry name" value="SAM-dependent_MTases_sf"/>
</dbReference>
<comment type="caution">
    <text evidence="7">The sequence shown here is derived from an EMBL/GenBank/DDBJ whole genome shotgun (WGS) entry which is preliminary data.</text>
</comment>
<protein>
    <submittedName>
        <fullName evidence="7">Cobalt-precorrin-6y C5-methyltransferase</fullName>
    </submittedName>
</protein>
<dbReference type="CDD" id="cd02440">
    <property type="entry name" value="AdoMet_MTases"/>
    <property type="match status" value="1"/>
</dbReference>
<dbReference type="PANTHER" id="PTHR43182">
    <property type="entry name" value="COBALT-PRECORRIN-6B C(15)-METHYLTRANSFERASE (DECARBOXYLATING)"/>
    <property type="match status" value="1"/>
</dbReference>
<dbReference type="Proteomes" id="UP000027601">
    <property type="component" value="Unassembled WGS sequence"/>
</dbReference>
<evidence type="ECO:0000256" key="2">
    <source>
        <dbReference type="ARBA" id="ARBA00022573"/>
    </source>
</evidence>
<dbReference type="RefSeq" id="WP_024995565.1">
    <property type="nucleotide sequence ID" value="NZ_BAJS01000002.1"/>
</dbReference>
<keyword evidence="5" id="KW-0949">S-adenosyl-L-methionine</keyword>
<comment type="pathway">
    <text evidence="1">Cofactor biosynthesis; adenosylcobalamin biosynthesis.</text>
</comment>
<dbReference type="NCBIfam" id="TIGR02467">
    <property type="entry name" value="CbiE"/>
    <property type="match status" value="1"/>
</dbReference>
<dbReference type="eggNOG" id="COG2241">
    <property type="taxonomic scope" value="Bacteria"/>
</dbReference>
<dbReference type="Pfam" id="PF00590">
    <property type="entry name" value="TP_methylase"/>
    <property type="match status" value="1"/>
</dbReference>
<evidence type="ECO:0000256" key="3">
    <source>
        <dbReference type="ARBA" id="ARBA00022603"/>
    </source>
</evidence>
<evidence type="ECO:0000313" key="7">
    <source>
        <dbReference type="EMBL" id="GAK35396.1"/>
    </source>
</evidence>
<dbReference type="SUPFAM" id="SSF53335">
    <property type="entry name" value="S-adenosyl-L-methionine-dependent methyltransferases"/>
    <property type="match status" value="1"/>
</dbReference>
<dbReference type="OrthoDB" id="9780707at2"/>
<reference evidence="7 8" key="1">
    <citation type="journal article" date="2015" name="Microbes Environ.">
        <title>Distribution and evolution of nitrogen fixation genes in the phylum bacteroidetes.</title>
        <authorList>
            <person name="Inoue J."/>
            <person name="Oshima K."/>
            <person name="Suda W."/>
            <person name="Sakamoto M."/>
            <person name="Iino T."/>
            <person name="Noda S."/>
            <person name="Hongoh Y."/>
            <person name="Hattori M."/>
            <person name="Ohkuma M."/>
        </authorList>
    </citation>
    <scope>NUCLEOTIDE SEQUENCE [LARGE SCALE GENOMIC DNA]</scope>
    <source>
        <strain evidence="7 8">JCM 15093</strain>
    </source>
</reference>
<dbReference type="UniPathway" id="UPA00148"/>
<name>A0A069CZA4_9BACE</name>
<accession>A0A069CZA4</accession>
<dbReference type="SUPFAM" id="SSF53790">
    <property type="entry name" value="Tetrapyrrole methylase"/>
    <property type="match status" value="1"/>
</dbReference>
<dbReference type="Gene3D" id="3.40.50.150">
    <property type="entry name" value="Vaccinia Virus protein VP39"/>
    <property type="match status" value="1"/>
</dbReference>
<dbReference type="InterPro" id="IPR050714">
    <property type="entry name" value="Cobalamin_biosynth_MTase"/>
</dbReference>
<dbReference type="InterPro" id="IPR006365">
    <property type="entry name" value="Cbl_synth_CobL"/>
</dbReference>
<keyword evidence="2" id="KW-0169">Cobalamin biosynthesis</keyword>
<gene>
    <name evidence="7" type="ORF">JCM15093_488</name>
</gene>
<dbReference type="GO" id="GO:0008276">
    <property type="term" value="F:protein methyltransferase activity"/>
    <property type="evidence" value="ECO:0007669"/>
    <property type="project" value="InterPro"/>
</dbReference>
<dbReference type="InterPro" id="IPR014777">
    <property type="entry name" value="4pyrrole_Mease_sub1"/>
</dbReference>
<evidence type="ECO:0000256" key="5">
    <source>
        <dbReference type="ARBA" id="ARBA00022691"/>
    </source>
</evidence>
<dbReference type="Gene3D" id="3.40.1010.10">
    <property type="entry name" value="Cobalt-precorrin-4 Transmethylase, Domain 1"/>
    <property type="match status" value="1"/>
</dbReference>
<dbReference type="STRING" id="1121097.GCA_000428125_01135"/>
<dbReference type="InterPro" id="IPR014008">
    <property type="entry name" value="Cbl_synth_MTase_CbiT"/>
</dbReference>
<evidence type="ECO:0000256" key="4">
    <source>
        <dbReference type="ARBA" id="ARBA00022679"/>
    </source>
</evidence>
<dbReference type="NCBIfam" id="TIGR02469">
    <property type="entry name" value="CbiT"/>
    <property type="match status" value="1"/>
</dbReference>
<proteinExistence type="predicted"/>
<dbReference type="PIRSF" id="PIRSF036428">
    <property type="entry name" value="CobL"/>
    <property type="match status" value="1"/>
</dbReference>
<dbReference type="InterPro" id="IPR012818">
    <property type="entry name" value="CbiE"/>
</dbReference>
<dbReference type="GO" id="GO:0032259">
    <property type="term" value="P:methylation"/>
    <property type="evidence" value="ECO:0007669"/>
    <property type="project" value="UniProtKB-KW"/>
</dbReference>
<feature type="domain" description="Tetrapyrrole methylase" evidence="6">
    <location>
        <begin position="67"/>
        <end position="193"/>
    </location>
</feature>
<sequence>MEQQLFTVIGLSDGRELFLPPHIERIIRNGEVFSGGVRHRQIMENHLPHGALWIDITTPLDDVFRQYAGHSHVVVFASGDPLFFGFATTIQKRLPQARVVTYPAFNSLQMLAHELTMPYHDMQVVSLTGRPWQEFDNALIRRTTKMGVLTDREHTPATIAARMLYYGYSGYTLFVGECLGNEEEQRIRTLSLEEASKESFKHPNNLILLAQGEGRPRYFGIPDGEFELLHNRDKMITKAPLRLMDLSVLGLQNRRSFWDVGFCTGSVSIEARLQFPHLLVTSFEIRPEGEQLMEANSRRFGAPGIRSVIGDFTAQDLSSLPAPDAVFIGGHGGKLKEMMEQISRVLLPGGIVVFNSVSENSYRLFLEAVAVTPLTLQNECLVALDDNNPIRILSAVL</sequence>
<dbReference type="GO" id="GO:0009236">
    <property type="term" value="P:cobalamin biosynthetic process"/>
    <property type="evidence" value="ECO:0007669"/>
    <property type="project" value="UniProtKB-UniPathway"/>
</dbReference>
<keyword evidence="4 7" id="KW-0808">Transferase</keyword>
<evidence type="ECO:0000259" key="6">
    <source>
        <dbReference type="Pfam" id="PF00590"/>
    </source>
</evidence>
<organism evidence="7 8">
    <name type="scientific">Bacteroides graminisolvens DSM 19988 = JCM 15093</name>
    <dbReference type="NCBI Taxonomy" id="1121097"/>
    <lineage>
        <taxon>Bacteria</taxon>
        <taxon>Pseudomonadati</taxon>
        <taxon>Bacteroidota</taxon>
        <taxon>Bacteroidia</taxon>
        <taxon>Bacteroidales</taxon>
        <taxon>Bacteroidaceae</taxon>
        <taxon>Bacteroides</taxon>
    </lineage>
</organism>
<dbReference type="AlphaFoldDB" id="A0A069CZA4"/>
<dbReference type="InterPro" id="IPR000878">
    <property type="entry name" value="4pyrrol_Mease"/>
</dbReference>